<dbReference type="PANTHER" id="PTHR43046">
    <property type="entry name" value="GDP-MANNOSE MANNOSYL HYDROLASE"/>
    <property type="match status" value="1"/>
</dbReference>
<dbReference type="Proteomes" id="UP001422759">
    <property type="component" value="Unassembled WGS sequence"/>
</dbReference>
<dbReference type="Gene3D" id="3.90.79.10">
    <property type="entry name" value="Nucleoside Triphosphate Pyrophosphohydrolase"/>
    <property type="match status" value="1"/>
</dbReference>
<dbReference type="PANTHER" id="PTHR43046:SF12">
    <property type="entry name" value="GDP-MANNOSE MANNOSYL HYDROLASE"/>
    <property type="match status" value="1"/>
</dbReference>
<evidence type="ECO:0000256" key="1">
    <source>
        <dbReference type="ARBA" id="ARBA00001946"/>
    </source>
</evidence>
<evidence type="ECO:0000259" key="6">
    <source>
        <dbReference type="PROSITE" id="PS51462"/>
    </source>
</evidence>
<organism evidence="7 8">
    <name type="scientific">Kitasatospora kazusensis</name>
    <dbReference type="NCBI Taxonomy" id="407974"/>
    <lineage>
        <taxon>Bacteria</taxon>
        <taxon>Bacillati</taxon>
        <taxon>Actinomycetota</taxon>
        <taxon>Actinomycetes</taxon>
        <taxon>Kitasatosporales</taxon>
        <taxon>Streptomycetaceae</taxon>
        <taxon>Kitasatospora</taxon>
    </lineage>
</organism>
<evidence type="ECO:0000313" key="8">
    <source>
        <dbReference type="Proteomes" id="UP001422759"/>
    </source>
</evidence>
<comment type="cofactor">
    <cofactor evidence="1">
        <name>Mg(2+)</name>
        <dbReference type="ChEBI" id="CHEBI:18420"/>
    </cofactor>
</comment>
<reference evidence="8" key="1">
    <citation type="journal article" date="2019" name="Int. J. Syst. Evol. Microbiol.">
        <title>The Global Catalogue of Microorganisms (GCM) 10K type strain sequencing project: providing services to taxonomists for standard genome sequencing and annotation.</title>
        <authorList>
            <consortium name="The Broad Institute Genomics Platform"/>
            <consortium name="The Broad Institute Genome Sequencing Center for Infectious Disease"/>
            <person name="Wu L."/>
            <person name="Ma J."/>
        </authorList>
    </citation>
    <scope>NUCLEOTIDE SEQUENCE [LARGE SCALE GENOMIC DNA]</scope>
    <source>
        <strain evidence="8">JCM 14560</strain>
    </source>
</reference>
<comment type="caution">
    <text evidence="7">The sequence shown here is derived from an EMBL/GenBank/DDBJ whole genome shotgun (WGS) entry which is preliminary data.</text>
</comment>
<dbReference type="EMBL" id="BAAANT010000028">
    <property type="protein sequence ID" value="GAA2150275.1"/>
    <property type="molecule type" value="Genomic_DNA"/>
</dbReference>
<sequence>MLPPVPPPVRPPCAPDHVLDGAGALCQGARMRTPRSAARTAVLAPDGAVFLLRSDNSEVGVHWNMPGGGIEPGESPEEAARRELTEETGWPDVVPGPLLCTWEHDFTWHGTPVRQHEHIFLGRGPRRGPHGDVSAVHAEDRILGWRWWTPADLAHPDADPLWPPQLPSLLAAVRVDWLAGREPGGPVELGYVPNGR</sequence>
<proteinExistence type="inferred from homology"/>
<dbReference type="Pfam" id="PF00293">
    <property type="entry name" value="NUDIX"/>
    <property type="match status" value="1"/>
</dbReference>
<keyword evidence="3 5" id="KW-0378">Hydrolase</keyword>
<evidence type="ECO:0000313" key="7">
    <source>
        <dbReference type="EMBL" id="GAA2150275.1"/>
    </source>
</evidence>
<name>A0ABP5LTC4_9ACTN</name>
<dbReference type="InterPro" id="IPR020476">
    <property type="entry name" value="Nudix_hydrolase"/>
</dbReference>
<dbReference type="InterPro" id="IPR020084">
    <property type="entry name" value="NUDIX_hydrolase_CS"/>
</dbReference>
<dbReference type="PROSITE" id="PS51462">
    <property type="entry name" value="NUDIX"/>
    <property type="match status" value="1"/>
</dbReference>
<keyword evidence="8" id="KW-1185">Reference proteome</keyword>
<feature type="domain" description="Nudix hydrolase" evidence="6">
    <location>
        <begin position="33"/>
        <end position="170"/>
    </location>
</feature>
<dbReference type="InterPro" id="IPR015797">
    <property type="entry name" value="NUDIX_hydrolase-like_dom_sf"/>
</dbReference>
<evidence type="ECO:0000256" key="4">
    <source>
        <dbReference type="ARBA" id="ARBA00022842"/>
    </source>
</evidence>
<comment type="similarity">
    <text evidence="2 5">Belongs to the Nudix hydrolase family.</text>
</comment>
<dbReference type="PROSITE" id="PS00893">
    <property type="entry name" value="NUDIX_BOX"/>
    <property type="match status" value="1"/>
</dbReference>
<dbReference type="SUPFAM" id="SSF55811">
    <property type="entry name" value="Nudix"/>
    <property type="match status" value="1"/>
</dbReference>
<accession>A0ABP5LTC4</accession>
<protein>
    <recommendedName>
        <fullName evidence="6">Nudix hydrolase domain-containing protein</fullName>
    </recommendedName>
</protein>
<evidence type="ECO:0000256" key="5">
    <source>
        <dbReference type="RuleBase" id="RU003476"/>
    </source>
</evidence>
<dbReference type="PRINTS" id="PR00502">
    <property type="entry name" value="NUDIXFAMILY"/>
</dbReference>
<gene>
    <name evidence="7" type="ORF">GCM10009760_44550</name>
</gene>
<dbReference type="InterPro" id="IPR000086">
    <property type="entry name" value="NUDIX_hydrolase_dom"/>
</dbReference>
<evidence type="ECO:0000256" key="3">
    <source>
        <dbReference type="ARBA" id="ARBA00022801"/>
    </source>
</evidence>
<evidence type="ECO:0000256" key="2">
    <source>
        <dbReference type="ARBA" id="ARBA00005582"/>
    </source>
</evidence>
<keyword evidence="4" id="KW-0460">Magnesium</keyword>
<dbReference type="CDD" id="cd04685">
    <property type="entry name" value="NUDIX_Hydrolase"/>
    <property type="match status" value="1"/>
</dbReference>